<evidence type="ECO:0000256" key="4">
    <source>
        <dbReference type="SAM" id="MobiDB-lite"/>
    </source>
</evidence>
<organism evidence="7 8">
    <name type="scientific">Phytophthora oleae</name>
    <dbReference type="NCBI Taxonomy" id="2107226"/>
    <lineage>
        <taxon>Eukaryota</taxon>
        <taxon>Sar</taxon>
        <taxon>Stramenopiles</taxon>
        <taxon>Oomycota</taxon>
        <taxon>Peronosporomycetes</taxon>
        <taxon>Peronosporales</taxon>
        <taxon>Peronosporaceae</taxon>
        <taxon>Phytophthora</taxon>
    </lineage>
</organism>
<feature type="domain" description="Transposase putative helix-turn-helix" evidence="6">
    <location>
        <begin position="125"/>
        <end position="160"/>
    </location>
</feature>
<accession>A0ABD3FE26</accession>
<keyword evidence="3" id="KW-0238">DNA-binding</keyword>
<sequence length="223" mass="25461">MPEKQRLSPVQQPLHPRTPQREPHRANRKHWQKGGPGKHWRRPARGGQPTDRPRYVRNRVPEGQRVMEPLLTSWFKVDNFIDEDRPNPWRTSSMPPAPIARHIVDELTDLGVFGDDATKVNSISKLRLYPTKEQKQKLDQMFAANRAVYNKLVGTSKEDRATRLATVIDCKEEYTSKTCSTCGEIKDNLGGNHVFRCTACGAVLDRDVNAARNIFHKNMSLLG</sequence>
<evidence type="ECO:0000259" key="6">
    <source>
        <dbReference type="Pfam" id="PF12323"/>
    </source>
</evidence>
<dbReference type="GO" id="GO:0046872">
    <property type="term" value="F:metal ion binding"/>
    <property type="evidence" value="ECO:0007669"/>
    <property type="project" value="UniProtKB-KW"/>
</dbReference>
<reference evidence="7 8" key="1">
    <citation type="submission" date="2024-09" db="EMBL/GenBank/DDBJ databases">
        <title>Genome sequencing and assembly of Phytophthora oleae, isolate VK10A, causative agent of rot of olive drupes.</title>
        <authorList>
            <person name="Conti Taguali S."/>
            <person name="Riolo M."/>
            <person name="La Spada F."/>
            <person name="Cacciola S.O."/>
            <person name="Dionisio G."/>
        </authorList>
    </citation>
    <scope>NUCLEOTIDE SEQUENCE [LARGE SCALE GENOMIC DNA]</scope>
    <source>
        <strain evidence="7 8">VK10A</strain>
    </source>
</reference>
<comment type="caution">
    <text evidence="7">The sequence shown here is derived from an EMBL/GenBank/DDBJ whole genome shotgun (WGS) entry which is preliminary data.</text>
</comment>
<evidence type="ECO:0000256" key="1">
    <source>
        <dbReference type="ARBA" id="ARBA00022723"/>
    </source>
</evidence>
<gene>
    <name evidence="7" type="ORF">V7S43_011056</name>
</gene>
<evidence type="ECO:0000256" key="2">
    <source>
        <dbReference type="ARBA" id="ARBA00022833"/>
    </source>
</evidence>
<evidence type="ECO:0000313" key="7">
    <source>
        <dbReference type="EMBL" id="KAL3664175.1"/>
    </source>
</evidence>
<evidence type="ECO:0008006" key="9">
    <source>
        <dbReference type="Google" id="ProtNLM"/>
    </source>
</evidence>
<dbReference type="AlphaFoldDB" id="A0ABD3FE26"/>
<dbReference type="InterPro" id="IPR010095">
    <property type="entry name" value="Cas12f1-like_TNB"/>
</dbReference>
<dbReference type="Pfam" id="PF12323">
    <property type="entry name" value="HTH_OrfB_IS605"/>
    <property type="match status" value="1"/>
</dbReference>
<dbReference type="GO" id="GO:0003677">
    <property type="term" value="F:DNA binding"/>
    <property type="evidence" value="ECO:0007669"/>
    <property type="project" value="UniProtKB-KW"/>
</dbReference>
<proteinExistence type="predicted"/>
<name>A0ABD3FE26_9STRA</name>
<dbReference type="InterPro" id="IPR021027">
    <property type="entry name" value="Transposase_put_HTH"/>
</dbReference>
<evidence type="ECO:0000256" key="3">
    <source>
        <dbReference type="ARBA" id="ARBA00023125"/>
    </source>
</evidence>
<protein>
    <recommendedName>
        <fullName evidence="9">Transposase</fullName>
    </recommendedName>
</protein>
<keyword evidence="2" id="KW-0862">Zinc</keyword>
<keyword evidence="8" id="KW-1185">Reference proteome</keyword>
<feature type="domain" description="Cas12f1-like TNB" evidence="5">
    <location>
        <begin position="166"/>
        <end position="214"/>
    </location>
</feature>
<dbReference type="Pfam" id="PF07282">
    <property type="entry name" value="Cas12f1-like_TNB"/>
    <property type="match status" value="1"/>
</dbReference>
<evidence type="ECO:0000313" key="8">
    <source>
        <dbReference type="Proteomes" id="UP001632037"/>
    </source>
</evidence>
<keyword evidence="1" id="KW-0479">Metal-binding</keyword>
<feature type="region of interest" description="Disordered" evidence="4">
    <location>
        <begin position="1"/>
        <end position="59"/>
    </location>
</feature>
<feature type="compositionally biased region" description="Basic residues" evidence="4">
    <location>
        <begin position="26"/>
        <end position="44"/>
    </location>
</feature>
<dbReference type="Proteomes" id="UP001632037">
    <property type="component" value="Unassembled WGS sequence"/>
</dbReference>
<evidence type="ECO:0000259" key="5">
    <source>
        <dbReference type="Pfam" id="PF07282"/>
    </source>
</evidence>
<dbReference type="EMBL" id="JBIMZQ010000025">
    <property type="protein sequence ID" value="KAL3664175.1"/>
    <property type="molecule type" value="Genomic_DNA"/>
</dbReference>